<evidence type="ECO:0000256" key="1">
    <source>
        <dbReference type="SAM" id="Coils"/>
    </source>
</evidence>
<feature type="coiled-coil region" evidence="1">
    <location>
        <begin position="827"/>
        <end position="909"/>
    </location>
</feature>
<feature type="coiled-coil region" evidence="1">
    <location>
        <begin position="327"/>
        <end position="400"/>
    </location>
</feature>
<dbReference type="WBParaSite" id="TREG1_55460.1">
    <property type="protein sequence ID" value="TREG1_55460.1"/>
    <property type="gene ID" value="TREG1_55460"/>
</dbReference>
<protein>
    <submittedName>
        <fullName evidence="3">Uncharacterized protein</fullName>
    </submittedName>
</protein>
<evidence type="ECO:0000313" key="3">
    <source>
        <dbReference type="WBParaSite" id="TREG1_55460.1"/>
    </source>
</evidence>
<evidence type="ECO:0000313" key="2">
    <source>
        <dbReference type="Proteomes" id="UP000050795"/>
    </source>
</evidence>
<reference evidence="2" key="1">
    <citation type="submission" date="2022-06" db="EMBL/GenBank/DDBJ databases">
        <authorList>
            <person name="Berger JAMES D."/>
            <person name="Berger JAMES D."/>
        </authorList>
    </citation>
    <scope>NUCLEOTIDE SEQUENCE [LARGE SCALE GENOMIC DNA]</scope>
</reference>
<organism evidence="2 3">
    <name type="scientific">Trichobilharzia regenti</name>
    <name type="common">Nasal bird schistosome</name>
    <dbReference type="NCBI Taxonomy" id="157069"/>
    <lineage>
        <taxon>Eukaryota</taxon>
        <taxon>Metazoa</taxon>
        <taxon>Spiralia</taxon>
        <taxon>Lophotrochozoa</taxon>
        <taxon>Platyhelminthes</taxon>
        <taxon>Trematoda</taxon>
        <taxon>Digenea</taxon>
        <taxon>Strigeidida</taxon>
        <taxon>Schistosomatoidea</taxon>
        <taxon>Schistosomatidae</taxon>
        <taxon>Trichobilharzia</taxon>
    </lineage>
</organism>
<accession>A0AA85K587</accession>
<reference evidence="3" key="2">
    <citation type="submission" date="2023-11" db="UniProtKB">
        <authorList>
            <consortium name="WormBaseParasite"/>
        </authorList>
    </citation>
    <scope>IDENTIFICATION</scope>
</reference>
<feature type="coiled-coil region" evidence="1">
    <location>
        <begin position="503"/>
        <end position="570"/>
    </location>
</feature>
<keyword evidence="2" id="KW-1185">Reference proteome</keyword>
<sequence length="1037" mass="121640">MGDNLDNDSIRTEDYVTKFNEAIDLPSTQRTDPYQSIQTLCGDVTKKSPSTTTLLPTWCTLTKKEGQSDNHLNTLTNYPVNENTSEIQQNSVYANRNVGEENQIDSLTSYQVNSSLPSIQNNKINNLQSNNTPMNDYSGTSLNNLHSLSKQSTGTCHLADKSSEAKRMNSSDYKAIRPNKTFNESQLESKLFPATCNNLTNFTTTSNTTDQITSRKTQIISNNNHHHHQQHYYPPFRNRLPSELKQHEQYLDRSLTSQSISLRGKCDNFKTDSSQYMESIQISGITLTKDEIAAIINERDELYEILRANEEEASARYSTEKRLITMKQEFTAEQQRLRQIITALEEELEVTMCRLNQLTAERSKWTTEITEIKNERDEVKEKLKNVEENHKTEISELKIEFEQKVKQIKLEETKKCEFITKEFEQRINSSLNEQMEKTLEFQQKIEKLNKTLKQVEEEKENLRLENVEITKENRERERQIRCEYEEILENKSVEKGKEISKLMDVHSAQLNKLIEQMQKEKIQAINDIRSCYTETVQELQNKLTDKQTEIQRLNETLTITQNQLQESRNQETLEKLKVQAVAAQSKELAEWEKEKFELWKIKMNELKDEKDACIETMKRELQEEKDLVKCYQDKLKTIQKEFDMYQSESERKITTLTNQIETLKIKHEMDMKEAQQFYNEKISNMEIKHTREIQQSIENEMAIVHKQMQDKNQADKDKLLEELTTLFNQITSKVGNLTTDIYQTFTIHIQNLYNASDLTFETDLEKQFMLNKEIELPNMTRKWIVNSTSIEGLIESLTKYLDEIMNNLRMNSTNILTQIQLRKEVYLTRIKSELDNAHNAAKRIQQQAEGQHDEYKEKLKHYRARIEELEDDSTRSKLVEQLKLKEDETECLRREIQQLKQEMKQKAIEKSRTDHGEVIESVRKNILFSSPIHHQRSFSLNMNNNHNHKLGSSNLVSQQPIRIIAELKARVQRLREENMALRRLLLRRPLLPVKQSDQESGRQPICRLPSGVQFSSKFKSKEDSTNILCKSFNLSQT</sequence>
<proteinExistence type="predicted"/>
<feature type="coiled-coil region" evidence="1">
    <location>
        <begin position="431"/>
        <end position="479"/>
    </location>
</feature>
<keyword evidence="1" id="KW-0175">Coiled coil</keyword>
<feature type="coiled-coil region" evidence="1">
    <location>
        <begin position="603"/>
        <end position="666"/>
    </location>
</feature>
<name>A0AA85K587_TRIRE</name>
<dbReference type="AlphaFoldDB" id="A0AA85K587"/>
<dbReference type="Proteomes" id="UP000050795">
    <property type="component" value="Unassembled WGS sequence"/>
</dbReference>